<dbReference type="EMBL" id="JALBUU010000125">
    <property type="protein sequence ID" value="MCI0756495.1"/>
    <property type="molecule type" value="Genomic_DNA"/>
</dbReference>
<organism evidence="4 5">
    <name type="scientific">Teichococcus vastitatis</name>
    <dbReference type="NCBI Taxonomy" id="2307076"/>
    <lineage>
        <taxon>Bacteria</taxon>
        <taxon>Pseudomonadati</taxon>
        <taxon>Pseudomonadota</taxon>
        <taxon>Alphaproteobacteria</taxon>
        <taxon>Acetobacterales</taxon>
        <taxon>Roseomonadaceae</taxon>
        <taxon>Roseomonas</taxon>
    </lineage>
</organism>
<gene>
    <name evidence="4" type="primary">rsmD</name>
    <name evidence="4" type="ORF">MON41_22935</name>
</gene>
<dbReference type="CDD" id="cd02440">
    <property type="entry name" value="AdoMet_MTases"/>
    <property type="match status" value="1"/>
</dbReference>
<sequence>MRIIAGRNRGRTLEAPPGAATRPTADRVRQALFDMLWHAPWAGRGMIEEARVLDAFAGTGALGLEALSRGAASAYFMERDRVALGVLRANITACRETERAQILPGDATRPPRAAAACGLVFLDPPYAQELVPKAVAALTAAGWIAPGALICAELGVAETLELPGAEVLAERAHGAARVICLRAP</sequence>
<dbReference type="PANTHER" id="PTHR43542:SF1">
    <property type="entry name" value="METHYLTRANSFERASE"/>
    <property type="match status" value="1"/>
</dbReference>
<feature type="region of interest" description="Disordered" evidence="3">
    <location>
        <begin position="1"/>
        <end position="24"/>
    </location>
</feature>
<dbReference type="Pfam" id="PF03602">
    <property type="entry name" value="Cons_hypoth95"/>
    <property type="match status" value="1"/>
</dbReference>
<name>A0ABS9WCL2_9PROT</name>
<dbReference type="PANTHER" id="PTHR43542">
    <property type="entry name" value="METHYLTRANSFERASE"/>
    <property type="match status" value="1"/>
</dbReference>
<keyword evidence="5" id="KW-1185">Reference proteome</keyword>
<protein>
    <submittedName>
        <fullName evidence="4">16S rRNA (Guanine(966)-N(2))-methyltransferase RsmD</fullName>
        <ecNumber evidence="4">2.1.1.171</ecNumber>
    </submittedName>
</protein>
<keyword evidence="1 4" id="KW-0489">Methyltransferase</keyword>
<comment type="caution">
    <text evidence="4">The sequence shown here is derived from an EMBL/GenBank/DDBJ whole genome shotgun (WGS) entry which is preliminary data.</text>
</comment>
<evidence type="ECO:0000256" key="3">
    <source>
        <dbReference type="SAM" id="MobiDB-lite"/>
    </source>
</evidence>
<dbReference type="InterPro" id="IPR029063">
    <property type="entry name" value="SAM-dependent_MTases_sf"/>
</dbReference>
<dbReference type="Proteomes" id="UP001201985">
    <property type="component" value="Unassembled WGS sequence"/>
</dbReference>
<dbReference type="PIRSF" id="PIRSF004553">
    <property type="entry name" value="CHP00095"/>
    <property type="match status" value="1"/>
</dbReference>
<accession>A0ABS9WCL2</accession>
<dbReference type="NCBIfam" id="TIGR00095">
    <property type="entry name" value="16S rRNA (guanine(966)-N(2))-methyltransferase RsmD"/>
    <property type="match status" value="1"/>
</dbReference>
<evidence type="ECO:0000313" key="4">
    <source>
        <dbReference type="EMBL" id="MCI0756495.1"/>
    </source>
</evidence>
<evidence type="ECO:0000256" key="2">
    <source>
        <dbReference type="ARBA" id="ARBA00022679"/>
    </source>
</evidence>
<dbReference type="Gene3D" id="3.40.50.150">
    <property type="entry name" value="Vaccinia Virus protein VP39"/>
    <property type="match status" value="1"/>
</dbReference>
<dbReference type="InterPro" id="IPR004398">
    <property type="entry name" value="RNA_MeTrfase_RsmD"/>
</dbReference>
<reference evidence="4 5" key="1">
    <citation type="submission" date="2022-03" db="EMBL/GenBank/DDBJ databases">
        <title>Complete genome analysis of Roseomonas KG 17.1 : a prolific producer of plant growth promoters.</title>
        <authorList>
            <person name="Saadouli I."/>
            <person name="Najjari A."/>
            <person name="Mosbah A."/>
            <person name="Ouzari H.I."/>
        </authorList>
    </citation>
    <scope>NUCLEOTIDE SEQUENCE [LARGE SCALE GENOMIC DNA]</scope>
    <source>
        <strain evidence="4 5">KG17-1</strain>
    </source>
</reference>
<dbReference type="EC" id="2.1.1.171" evidence="4"/>
<keyword evidence="2 4" id="KW-0808">Transferase</keyword>
<evidence type="ECO:0000313" key="5">
    <source>
        <dbReference type="Proteomes" id="UP001201985"/>
    </source>
</evidence>
<evidence type="ECO:0000256" key="1">
    <source>
        <dbReference type="ARBA" id="ARBA00022603"/>
    </source>
</evidence>
<dbReference type="SUPFAM" id="SSF53335">
    <property type="entry name" value="S-adenosyl-L-methionine-dependent methyltransferases"/>
    <property type="match status" value="1"/>
</dbReference>
<dbReference type="RefSeq" id="WP_120009785.1">
    <property type="nucleotide sequence ID" value="NZ_JALBUU010000125.1"/>
</dbReference>
<dbReference type="GO" id="GO:0052913">
    <property type="term" value="F:16S rRNA (guanine(966)-N(2))-methyltransferase activity"/>
    <property type="evidence" value="ECO:0007669"/>
    <property type="project" value="UniProtKB-EC"/>
</dbReference>
<proteinExistence type="predicted"/>